<dbReference type="GO" id="GO:0019825">
    <property type="term" value="F:oxygen binding"/>
    <property type="evidence" value="ECO:0007669"/>
    <property type="project" value="InterPro"/>
</dbReference>
<organism evidence="9 10">
    <name type="scientific">Ascaris lumbricoides</name>
    <name type="common">Giant roundworm</name>
    <dbReference type="NCBI Taxonomy" id="6252"/>
    <lineage>
        <taxon>Eukaryota</taxon>
        <taxon>Metazoa</taxon>
        <taxon>Ecdysozoa</taxon>
        <taxon>Nematoda</taxon>
        <taxon>Chromadorea</taxon>
        <taxon>Rhabditida</taxon>
        <taxon>Spirurina</taxon>
        <taxon>Ascaridomorpha</taxon>
        <taxon>Ascaridoidea</taxon>
        <taxon>Ascarididae</taxon>
        <taxon>Ascaris</taxon>
    </lineage>
</organism>
<evidence type="ECO:0000259" key="8">
    <source>
        <dbReference type="PROSITE" id="PS01033"/>
    </source>
</evidence>
<keyword evidence="2 6" id="KW-0349">Heme</keyword>
<keyword evidence="4" id="KW-0479">Metal-binding</keyword>
<evidence type="ECO:0000256" key="4">
    <source>
        <dbReference type="ARBA" id="ARBA00022723"/>
    </source>
</evidence>
<feature type="domain" description="Globin" evidence="8">
    <location>
        <begin position="59"/>
        <end position="207"/>
    </location>
</feature>
<dbReference type="AlphaFoldDB" id="A0A9J2PML7"/>
<dbReference type="PANTHER" id="PTHR46458:SF1">
    <property type="entry name" value="GEO09476P1"/>
    <property type="match status" value="1"/>
</dbReference>
<dbReference type="PROSITE" id="PS01033">
    <property type="entry name" value="GLOBIN"/>
    <property type="match status" value="1"/>
</dbReference>
<dbReference type="SUPFAM" id="SSF46458">
    <property type="entry name" value="Globin-like"/>
    <property type="match status" value="1"/>
</dbReference>
<feature type="region of interest" description="Disordered" evidence="7">
    <location>
        <begin position="1"/>
        <end position="29"/>
    </location>
</feature>
<dbReference type="Gene3D" id="1.10.490.10">
    <property type="entry name" value="Globins"/>
    <property type="match status" value="1"/>
</dbReference>
<dbReference type="GO" id="GO:0046872">
    <property type="term" value="F:metal ion binding"/>
    <property type="evidence" value="ECO:0007669"/>
    <property type="project" value="UniProtKB-KW"/>
</dbReference>
<dbReference type="Pfam" id="PF00042">
    <property type="entry name" value="Globin"/>
    <property type="match status" value="1"/>
</dbReference>
<keyword evidence="1 6" id="KW-0813">Transport</keyword>
<accession>A0A9J2PML7</accession>
<keyword evidence="9" id="KW-1185">Reference proteome</keyword>
<evidence type="ECO:0000256" key="2">
    <source>
        <dbReference type="ARBA" id="ARBA00022617"/>
    </source>
</evidence>
<evidence type="ECO:0000256" key="6">
    <source>
        <dbReference type="RuleBase" id="RU000356"/>
    </source>
</evidence>
<dbReference type="CDD" id="cd01040">
    <property type="entry name" value="Mb-like"/>
    <property type="match status" value="1"/>
</dbReference>
<evidence type="ECO:0000256" key="3">
    <source>
        <dbReference type="ARBA" id="ARBA00022621"/>
    </source>
</evidence>
<dbReference type="InterPro" id="IPR050532">
    <property type="entry name" value="Globin-like_OT"/>
</dbReference>
<dbReference type="Proteomes" id="UP000036681">
    <property type="component" value="Unplaced"/>
</dbReference>
<keyword evidence="3 6" id="KW-0561">Oxygen transport</keyword>
<reference evidence="10" key="1">
    <citation type="submission" date="2023-03" db="UniProtKB">
        <authorList>
            <consortium name="WormBaseParasite"/>
        </authorList>
    </citation>
    <scope>IDENTIFICATION</scope>
</reference>
<evidence type="ECO:0000256" key="1">
    <source>
        <dbReference type="ARBA" id="ARBA00022448"/>
    </source>
</evidence>
<dbReference type="InterPro" id="IPR044399">
    <property type="entry name" value="Mb-like_M"/>
</dbReference>
<evidence type="ECO:0000313" key="10">
    <source>
        <dbReference type="WBParaSite" id="ALUE_0001118701-mRNA-1"/>
    </source>
</evidence>
<evidence type="ECO:0000256" key="7">
    <source>
        <dbReference type="SAM" id="MobiDB-lite"/>
    </source>
</evidence>
<dbReference type="InterPro" id="IPR009050">
    <property type="entry name" value="Globin-like_sf"/>
</dbReference>
<evidence type="ECO:0000313" key="9">
    <source>
        <dbReference type="Proteomes" id="UP000036681"/>
    </source>
</evidence>
<evidence type="ECO:0000256" key="5">
    <source>
        <dbReference type="ARBA" id="ARBA00023004"/>
    </source>
</evidence>
<dbReference type="InterPro" id="IPR000971">
    <property type="entry name" value="Globin"/>
</dbReference>
<dbReference type="WBParaSite" id="ALUE_0001118701-mRNA-1">
    <property type="protein sequence ID" value="ALUE_0001118701-mRNA-1"/>
    <property type="gene ID" value="ALUE_0001118701"/>
</dbReference>
<comment type="similarity">
    <text evidence="6">Belongs to the globin family.</text>
</comment>
<keyword evidence="5" id="KW-0408">Iron</keyword>
<dbReference type="GO" id="GO:0020037">
    <property type="term" value="F:heme binding"/>
    <property type="evidence" value="ECO:0007669"/>
    <property type="project" value="InterPro"/>
</dbReference>
<sequence length="242" mass="28193">MGNKPSTSPSTHPVRVPQNTQSRRNSEYRSRVIEAPNPDGRRWSVVTTTQRSMSIKPKRLSPRHRNLIIKSWNKTNKLKVAKDTFIELFKISDEIRSKFAFGDITMKRLRFDERFIAHCERFVSALNHVIGHLDEIGAVIESAETLGRKHATMVDALKHEHWQMFIDTLIDRIMENEGRQMIAGGEVHMAWKMLGQLLVFHMRLGYDREALKIARNNRSLAANEQRINKNYLYLPDRDVQYA</sequence>
<dbReference type="GO" id="GO:0005344">
    <property type="term" value="F:oxygen carrier activity"/>
    <property type="evidence" value="ECO:0007669"/>
    <property type="project" value="UniProtKB-KW"/>
</dbReference>
<feature type="compositionally biased region" description="Polar residues" evidence="7">
    <location>
        <begin position="1"/>
        <end position="23"/>
    </location>
</feature>
<proteinExistence type="inferred from homology"/>
<dbReference type="InterPro" id="IPR012292">
    <property type="entry name" value="Globin/Proto"/>
</dbReference>
<dbReference type="PANTHER" id="PTHR46458">
    <property type="entry name" value="BLR2807 PROTEIN"/>
    <property type="match status" value="1"/>
</dbReference>
<protein>
    <submittedName>
        <fullName evidence="10">Globin family profile domain-containing protein</fullName>
    </submittedName>
</protein>
<name>A0A9J2PML7_ASCLU</name>